<dbReference type="InterPro" id="IPR017871">
    <property type="entry name" value="ABC_transporter-like_CS"/>
</dbReference>
<dbReference type="InterPro" id="IPR017911">
    <property type="entry name" value="MacB-like_ATP-bd"/>
</dbReference>
<dbReference type="SMART" id="SM00382">
    <property type="entry name" value="AAA"/>
    <property type="match status" value="1"/>
</dbReference>
<dbReference type="Gene3D" id="3.40.50.300">
    <property type="entry name" value="P-loop containing nucleotide triphosphate hydrolases"/>
    <property type="match status" value="1"/>
</dbReference>
<dbReference type="EMBL" id="LK933316">
    <property type="protein sequence ID" value="CDT65700.1"/>
    <property type="molecule type" value="Genomic_DNA"/>
</dbReference>
<evidence type="ECO:0000256" key="3">
    <source>
        <dbReference type="ARBA" id="ARBA00022741"/>
    </source>
</evidence>
<evidence type="ECO:0000313" key="6">
    <source>
        <dbReference type="EMBL" id="CDS85223.1"/>
    </source>
</evidence>
<name>A0A031WHC9_CLODI</name>
<dbReference type="EC" id="3.6.3.-" evidence="8 10"/>
<dbReference type="PANTHER" id="PTHR42798:SF6">
    <property type="entry name" value="CELL DIVISION ATP-BINDING PROTEIN FTSE"/>
    <property type="match status" value="1"/>
</dbReference>
<keyword evidence="10" id="KW-0449">Lipoprotein</keyword>
<dbReference type="KEGG" id="pdf:CD630DERM_25340"/>
<organism evidence="8">
    <name type="scientific">Clostridioides difficile</name>
    <name type="common">Peptoclostridium difficile</name>
    <dbReference type="NCBI Taxonomy" id="1496"/>
    <lineage>
        <taxon>Bacteria</taxon>
        <taxon>Bacillati</taxon>
        <taxon>Bacillota</taxon>
        <taxon>Clostridia</taxon>
        <taxon>Peptostreptococcales</taxon>
        <taxon>Peptostreptococcaceae</taxon>
        <taxon>Clostridioides</taxon>
    </lineage>
</organism>
<dbReference type="EMBL" id="FUPS01000005">
    <property type="protein sequence ID" value="SJS29956.1"/>
    <property type="molecule type" value="Genomic_DNA"/>
</dbReference>
<evidence type="ECO:0000259" key="5">
    <source>
        <dbReference type="PROSITE" id="PS50893"/>
    </source>
</evidence>
<reference evidence="11 13" key="3">
    <citation type="submission" date="2019-02" db="EMBL/GenBank/DDBJ databases">
        <authorList>
            <consortium name="Pathogen Informatics"/>
        </authorList>
    </citation>
    <scope>NUCLEOTIDE SEQUENCE [LARGE SCALE GENOMIC DNA]</scope>
    <source>
        <strain evidence="11">Clo34</strain>
        <strain evidence="13">clo34</strain>
        <strain evidence="10 12">VRECD0157</strain>
    </source>
</reference>
<keyword evidence="8" id="KW-0378">Hydrolase</keyword>
<sequence>MKILYTENLSKHYGKGESLVRALDNVDLEINEGEFVAIIGKSGSGKSTLLHMIGGLDIPTSGKVYIDNKNIFTLKEEELAVFRRRKIGFIFQSYNLIPSLNVWENVVLPIGLDGREVDESFIKELLKSLGLENKHDVLPNTLSGGQQQRVAIARALATRPAIILADEPTGNLDSKTSDEVMSILKSMSKKYSQTLVMITHDDSIAQMADRVIFIEDGRVSKVGDKND</sequence>
<evidence type="ECO:0000313" key="7">
    <source>
        <dbReference type="EMBL" id="CDS88421.1"/>
    </source>
</evidence>
<evidence type="ECO:0000313" key="11">
    <source>
        <dbReference type="EMBL" id="VFD29163.1"/>
    </source>
</evidence>
<comment type="similarity">
    <text evidence="1">Belongs to the ABC transporter superfamily.</text>
</comment>
<dbReference type="Proteomes" id="UP000878956">
    <property type="component" value="Unassembled WGS sequence"/>
</dbReference>
<dbReference type="InterPro" id="IPR003593">
    <property type="entry name" value="AAA+_ATPase"/>
</dbReference>
<dbReference type="EMBL" id="DAEPXK010000033">
    <property type="protein sequence ID" value="HBH1543254.1"/>
    <property type="molecule type" value="Genomic_DNA"/>
</dbReference>
<dbReference type="PATRIC" id="fig|1496.854.peg.2013"/>
<gene>
    <name evidence="11" type="primary">lolD_1</name>
    <name evidence="10" type="synonym">lolD_10</name>
    <name evidence="8" type="ORF">BN1095_620132</name>
    <name evidence="6" type="ORF">BN1096_520164</name>
    <name evidence="7" type="ORF">BN1097_680020</name>
    <name evidence="9" type="ORF">KRM00_002776</name>
    <name evidence="11" type="ORF">SAMEA1402399_00197</name>
    <name evidence="10" type="ORF">SAMEA3375112_01741</name>
</gene>
<dbReference type="PANTHER" id="PTHR42798">
    <property type="entry name" value="LIPOPROTEIN-RELEASING SYSTEM ATP-BINDING PROTEIN LOLD"/>
    <property type="match status" value="1"/>
</dbReference>
<dbReference type="InterPro" id="IPR027417">
    <property type="entry name" value="P-loop_NTPase"/>
</dbReference>
<reference evidence="9" key="4">
    <citation type="submission" date="2021-06" db="EMBL/GenBank/DDBJ databases">
        <authorList>
            <consortium name="NCBI Pathogen Detection Project"/>
        </authorList>
    </citation>
    <scope>NUCLEOTIDE SEQUENCE</scope>
    <source>
        <strain evidence="9">HN1000</strain>
    </source>
</reference>
<keyword evidence="4 8" id="KW-0067">ATP-binding</keyword>
<dbReference type="FunFam" id="3.40.50.300:FF:000032">
    <property type="entry name" value="Export ABC transporter ATP-binding protein"/>
    <property type="match status" value="1"/>
</dbReference>
<proteinExistence type="inferred from homology"/>
<reference evidence="8" key="1">
    <citation type="submission" date="2014-07" db="EMBL/GenBank/DDBJ databases">
        <authorList>
            <person name="Monot Marc"/>
        </authorList>
    </citation>
    <scope>NUCLEOTIDE SEQUENCE</scope>
    <source>
        <strain evidence="8">7032989</strain>
        <strain evidence="7">7032994</strain>
    </source>
</reference>
<dbReference type="EMBL" id="LK932505">
    <property type="protein sequence ID" value="CDS85223.1"/>
    <property type="molecule type" value="Genomic_DNA"/>
</dbReference>
<dbReference type="CDD" id="cd03255">
    <property type="entry name" value="ABC_MJ0796_LolCDE_FtsE"/>
    <property type="match status" value="1"/>
</dbReference>
<evidence type="ECO:0000313" key="13">
    <source>
        <dbReference type="Proteomes" id="UP000411588"/>
    </source>
</evidence>
<evidence type="ECO:0000313" key="10">
    <source>
        <dbReference type="EMBL" id="SJS29956.1"/>
    </source>
</evidence>
<evidence type="ECO:0000313" key="8">
    <source>
        <dbReference type="EMBL" id="CDT65700.1"/>
    </source>
</evidence>
<accession>A0A031WHC9</accession>
<dbReference type="EMBL" id="CAADAN010000001">
    <property type="protein sequence ID" value="VFD29163.1"/>
    <property type="molecule type" value="Genomic_DNA"/>
</dbReference>
<keyword evidence="2" id="KW-0813">Transport</keyword>
<dbReference type="PROSITE" id="PS50893">
    <property type="entry name" value="ABC_TRANSPORTER_2"/>
    <property type="match status" value="1"/>
</dbReference>
<keyword evidence="3" id="KW-0547">Nucleotide-binding</keyword>
<evidence type="ECO:0000313" key="12">
    <source>
        <dbReference type="Proteomes" id="UP000189137"/>
    </source>
</evidence>
<dbReference type="GO" id="GO:0016887">
    <property type="term" value="F:ATP hydrolysis activity"/>
    <property type="evidence" value="ECO:0007669"/>
    <property type="project" value="InterPro"/>
</dbReference>
<evidence type="ECO:0000313" key="9">
    <source>
        <dbReference type="EMBL" id="HBH1543254.1"/>
    </source>
</evidence>
<evidence type="ECO:0000256" key="1">
    <source>
        <dbReference type="ARBA" id="ARBA00005417"/>
    </source>
</evidence>
<dbReference type="Pfam" id="PF00005">
    <property type="entry name" value="ABC_tran"/>
    <property type="match status" value="1"/>
</dbReference>
<evidence type="ECO:0000256" key="2">
    <source>
        <dbReference type="ARBA" id="ARBA00022448"/>
    </source>
</evidence>
<protein>
    <submittedName>
        <fullName evidence="9">ABC transporter ATP-binding protein</fullName>
        <ecNumber evidence="8 10">3.6.3.-</ecNumber>
    </submittedName>
    <submittedName>
        <fullName evidence="8">ABC-type transport system, ATP-binding protein</fullName>
    </submittedName>
    <submittedName>
        <fullName evidence="10">Lipoprotein-releasing system ATP-binding protein LolD</fullName>
    </submittedName>
</protein>
<evidence type="ECO:0000256" key="4">
    <source>
        <dbReference type="ARBA" id="ARBA00022840"/>
    </source>
</evidence>
<dbReference type="SUPFAM" id="SSF52540">
    <property type="entry name" value="P-loop containing nucleoside triphosphate hydrolases"/>
    <property type="match status" value="1"/>
</dbReference>
<dbReference type="GO" id="GO:0022857">
    <property type="term" value="F:transmembrane transporter activity"/>
    <property type="evidence" value="ECO:0007669"/>
    <property type="project" value="UniProtKB-ARBA"/>
</dbReference>
<dbReference type="Proteomes" id="UP000411588">
    <property type="component" value="Unassembled WGS sequence"/>
</dbReference>
<dbReference type="AlphaFoldDB" id="A0A031WHC9"/>
<dbReference type="PROSITE" id="PS00211">
    <property type="entry name" value="ABC_TRANSPORTER_1"/>
    <property type="match status" value="1"/>
</dbReference>
<dbReference type="RefSeq" id="WP_004454838.1">
    <property type="nucleotide sequence ID" value="NZ_AP031492.1"/>
</dbReference>
<dbReference type="GO" id="GO:0098796">
    <property type="term" value="C:membrane protein complex"/>
    <property type="evidence" value="ECO:0007669"/>
    <property type="project" value="UniProtKB-ARBA"/>
</dbReference>
<dbReference type="GO" id="GO:0005524">
    <property type="term" value="F:ATP binding"/>
    <property type="evidence" value="ECO:0007669"/>
    <property type="project" value="UniProtKB-KW"/>
</dbReference>
<reference evidence="9" key="2">
    <citation type="journal article" date="2018" name="Genome Biol.">
        <title>SKESA: strategic k-mer extension for scrupulous assemblies.</title>
        <authorList>
            <person name="Souvorov A."/>
            <person name="Agarwala R."/>
            <person name="Lipman D.J."/>
        </authorList>
    </citation>
    <scope>NUCLEOTIDE SEQUENCE</scope>
    <source>
        <strain evidence="9">HN1000</strain>
    </source>
</reference>
<feature type="domain" description="ABC transporter" evidence="5">
    <location>
        <begin position="4"/>
        <end position="227"/>
    </location>
</feature>
<dbReference type="Proteomes" id="UP000189137">
    <property type="component" value="Unassembled WGS sequence"/>
</dbReference>
<dbReference type="InterPro" id="IPR003439">
    <property type="entry name" value="ABC_transporter-like_ATP-bd"/>
</dbReference>
<dbReference type="EMBL" id="LK932407">
    <property type="protein sequence ID" value="CDS88421.1"/>
    <property type="molecule type" value="Genomic_DNA"/>
</dbReference>